<organism evidence="3 4">
    <name type="scientific">Nematocida displodere</name>
    <dbReference type="NCBI Taxonomy" id="1805483"/>
    <lineage>
        <taxon>Eukaryota</taxon>
        <taxon>Fungi</taxon>
        <taxon>Fungi incertae sedis</taxon>
        <taxon>Microsporidia</taxon>
        <taxon>Nematocida</taxon>
    </lineage>
</organism>
<reference evidence="3 4" key="1">
    <citation type="submission" date="2016-02" db="EMBL/GenBank/DDBJ databases">
        <title>Discovery of a natural microsporidian pathogen with a broad tissue tropism in Caenorhabditis elegans.</title>
        <authorList>
            <person name="Luallen R.J."/>
            <person name="Reinke A.W."/>
            <person name="Tong L."/>
            <person name="Botts M.R."/>
            <person name="Felix M.-A."/>
            <person name="Troemel E.R."/>
        </authorList>
    </citation>
    <scope>NUCLEOTIDE SEQUENCE [LARGE SCALE GENOMIC DNA]</scope>
    <source>
        <strain evidence="3 4">JUm2807</strain>
    </source>
</reference>
<name>A0A177ELP3_9MICR</name>
<feature type="compositionally biased region" description="Pro residues" evidence="1">
    <location>
        <begin position="571"/>
        <end position="581"/>
    </location>
</feature>
<evidence type="ECO:0000256" key="2">
    <source>
        <dbReference type="SAM" id="SignalP"/>
    </source>
</evidence>
<dbReference type="Proteomes" id="UP000185944">
    <property type="component" value="Unassembled WGS sequence"/>
</dbReference>
<feature type="signal peptide" evidence="2">
    <location>
        <begin position="1"/>
        <end position="30"/>
    </location>
</feature>
<evidence type="ECO:0000256" key="1">
    <source>
        <dbReference type="SAM" id="MobiDB-lite"/>
    </source>
</evidence>
<proteinExistence type="predicted"/>
<feature type="region of interest" description="Disordered" evidence="1">
    <location>
        <begin position="565"/>
        <end position="591"/>
    </location>
</feature>
<dbReference type="RefSeq" id="XP_067545500.1">
    <property type="nucleotide sequence ID" value="XM_067687792.1"/>
</dbReference>
<keyword evidence="4" id="KW-1185">Reference proteome</keyword>
<dbReference type="AlphaFoldDB" id="A0A177ELP3"/>
<gene>
    <name evidence="3" type="ORF">NEDG_00374</name>
</gene>
<protein>
    <submittedName>
        <fullName evidence="3">Uncharacterized protein</fullName>
    </submittedName>
</protein>
<dbReference type="EMBL" id="LTDL01000014">
    <property type="protein sequence ID" value="OAG31899.1"/>
    <property type="molecule type" value="Genomic_DNA"/>
</dbReference>
<feature type="chain" id="PRO_5008060508" evidence="2">
    <location>
        <begin position="31"/>
        <end position="591"/>
    </location>
</feature>
<comment type="caution">
    <text evidence="3">The sequence shown here is derived from an EMBL/GenBank/DDBJ whole genome shotgun (WGS) entry which is preliminary data.</text>
</comment>
<sequence length="591" mass="66772">MEHICIPHPHTHQQIATALVLLYLAAFGECAPRYQSKHPPCQRVQDMDGRALKDFNDLKGIEGRAFQLIKVLNTTRAPLAEPPVVFNDIDSIVKLFFIHINHIEGSIAQLSNACIYIEHTPPDLLEASLYAKTDEDMVSIKGSSSTIKHYIVTKILECAQKILQTFACPDKKETPEEFEEHRALVQNIFSDTLGTFKSTKKWTDKKATIQDLIVRFRAVYQRAKNHKKHDTHTAHMIKDLIAACIRIEKIYLNRQTKTYHFKITQEVFETVAFIESKLILNITDVFFNKEDVTPQAPGKPYKRTSTALHLVLIDNLSDGAIEYLFSRLYFFLDIIIWMSGINAIDYSVFCSMKVDCIRSFGIFHTKTTEPSELPASSSGLDGFKRVISCVSDTVELPYYLFLPVANDLVGSKLSHVILAHLSPSILISEMVPAKISLFLKSWEPSTLTLLFLADLVLEETEIIRVLDWALGIDCHFNVLCISFGTRAFGDKVRKQYQGLAQAYPSIVCFVMGRTVVWGHGAAIKIPLKPYFTSENISIFVQNAARVMGKYEFMYSETVKPSMESSLDFAPNPNPSPTPNPHIPRSFLLEDG</sequence>
<dbReference type="VEuPathDB" id="MicrosporidiaDB:NEDG_00374"/>
<accession>A0A177ELP3</accession>
<keyword evidence="2" id="KW-0732">Signal</keyword>
<evidence type="ECO:0000313" key="4">
    <source>
        <dbReference type="Proteomes" id="UP000185944"/>
    </source>
</evidence>
<evidence type="ECO:0000313" key="3">
    <source>
        <dbReference type="EMBL" id="OAG31899.1"/>
    </source>
</evidence>
<dbReference type="GeneID" id="93646724"/>